<keyword evidence="2" id="KW-0547">Nucleotide-binding</keyword>
<dbReference type="SUPFAM" id="SSF52540">
    <property type="entry name" value="P-loop containing nucleoside triphosphate hydrolases"/>
    <property type="match status" value="2"/>
</dbReference>
<feature type="domain" description="ABC transporter" evidence="5">
    <location>
        <begin position="2"/>
        <end position="246"/>
    </location>
</feature>
<evidence type="ECO:0000259" key="5">
    <source>
        <dbReference type="PROSITE" id="PS50893"/>
    </source>
</evidence>
<dbReference type="PANTHER" id="PTHR19211">
    <property type="entry name" value="ATP-BINDING TRANSPORT PROTEIN-RELATED"/>
    <property type="match status" value="1"/>
</dbReference>
<dbReference type="Pfam" id="PF12848">
    <property type="entry name" value="ABC_tran_Xtn"/>
    <property type="match status" value="1"/>
</dbReference>
<dbReference type="PROSITE" id="PS00211">
    <property type="entry name" value="ABC_TRANSPORTER_1"/>
    <property type="match status" value="2"/>
</dbReference>
<dbReference type="Gene3D" id="3.40.50.300">
    <property type="entry name" value="P-loop containing nucleotide triphosphate hydrolases"/>
    <property type="match status" value="2"/>
</dbReference>
<gene>
    <name evidence="6" type="ORF">RM530_18035</name>
</gene>
<evidence type="ECO:0000256" key="1">
    <source>
        <dbReference type="ARBA" id="ARBA00022737"/>
    </source>
</evidence>
<keyword evidence="7" id="KW-1185">Reference proteome</keyword>
<evidence type="ECO:0000256" key="2">
    <source>
        <dbReference type="ARBA" id="ARBA00022741"/>
    </source>
</evidence>
<keyword evidence="3 6" id="KW-0067">ATP-binding</keyword>
<comment type="caution">
    <text evidence="6">The sequence shown here is derived from an EMBL/GenBank/DDBJ whole genome shotgun (WGS) entry which is preliminary data.</text>
</comment>
<dbReference type="EMBL" id="JAVRIC010000043">
    <property type="protein sequence ID" value="MDT0499244.1"/>
    <property type="molecule type" value="Genomic_DNA"/>
</dbReference>
<evidence type="ECO:0000256" key="4">
    <source>
        <dbReference type="SAM" id="MobiDB-lite"/>
    </source>
</evidence>
<name>A0ABU2WNS5_9GAMM</name>
<feature type="domain" description="ABC transporter" evidence="5">
    <location>
        <begin position="313"/>
        <end position="527"/>
    </location>
</feature>
<organism evidence="6 7">
    <name type="scientific">Banduia mediterranea</name>
    <dbReference type="NCBI Taxonomy" id="3075609"/>
    <lineage>
        <taxon>Bacteria</taxon>
        <taxon>Pseudomonadati</taxon>
        <taxon>Pseudomonadota</taxon>
        <taxon>Gammaproteobacteria</taxon>
        <taxon>Nevskiales</taxon>
        <taxon>Algiphilaceae</taxon>
        <taxon>Banduia</taxon>
    </lineage>
</organism>
<dbReference type="PROSITE" id="PS50893">
    <property type="entry name" value="ABC_TRANSPORTER_2"/>
    <property type="match status" value="2"/>
</dbReference>
<dbReference type="Pfam" id="PF00005">
    <property type="entry name" value="ABC_tran"/>
    <property type="match status" value="2"/>
</dbReference>
<dbReference type="Pfam" id="PF16326">
    <property type="entry name" value="ABC_tran_CTD"/>
    <property type="match status" value="1"/>
</dbReference>
<reference evidence="6 7" key="1">
    <citation type="submission" date="2023-09" db="EMBL/GenBank/DDBJ databases">
        <authorList>
            <person name="Rey-Velasco X."/>
        </authorList>
    </citation>
    <scope>NUCLEOTIDE SEQUENCE [LARGE SCALE GENOMIC DNA]</scope>
    <source>
        <strain evidence="6 7">W345</strain>
    </source>
</reference>
<dbReference type="InterPro" id="IPR032781">
    <property type="entry name" value="ABC_tran_Xtn"/>
</dbReference>
<dbReference type="PANTHER" id="PTHR19211:SF14">
    <property type="entry name" value="ATP-BINDING CASSETTE SUB-FAMILY F MEMBER 1"/>
    <property type="match status" value="1"/>
</dbReference>
<dbReference type="InterPro" id="IPR017871">
    <property type="entry name" value="ABC_transporter-like_CS"/>
</dbReference>
<dbReference type="InterPro" id="IPR050611">
    <property type="entry name" value="ABCF"/>
</dbReference>
<dbReference type="InterPro" id="IPR003439">
    <property type="entry name" value="ABC_transporter-like_ATP-bd"/>
</dbReference>
<dbReference type="Gene3D" id="1.10.287.380">
    <property type="entry name" value="Valyl-tRNA synthetase, C-terminal domain"/>
    <property type="match status" value="1"/>
</dbReference>
<evidence type="ECO:0000313" key="6">
    <source>
        <dbReference type="EMBL" id="MDT0499244.1"/>
    </source>
</evidence>
<feature type="region of interest" description="Disordered" evidence="4">
    <location>
        <begin position="526"/>
        <end position="566"/>
    </location>
</feature>
<dbReference type="CDD" id="cd03221">
    <property type="entry name" value="ABCF_EF-3"/>
    <property type="match status" value="2"/>
</dbReference>
<dbReference type="SMART" id="SM00382">
    <property type="entry name" value="AAA"/>
    <property type="match status" value="2"/>
</dbReference>
<dbReference type="InterPro" id="IPR003593">
    <property type="entry name" value="AAA+_ATPase"/>
</dbReference>
<sequence>MLNFTKVALRRGPRKLLDDVSLTIYPGWKLGVVGRNGTGKSSLFALVLGQLTTDHGEVSLPKNIEIASVAQETPALPLPAIDYVLDGDAELRMLERTLAEAEAGHDINAIAHCHDRLNAIGGYAARARAGKLLHGLGFSGGEQEQAVADFSGGWRMRLNLARALMCRSELLLLDEPTNHLDLDAVIWLQDWLIHYPGTLLLISHDREFLDAVCSHTLHLEGGGAVLYSGNYSQFERLRAEKLAQQGAAYEQQSRRMAHLQSFVDRFRAQATKARQAQARIKMIEKMTLAAPAHLDSEFSFEFPTPERLPSPMIQLDGVRAGYADKPILGGIKRSIQPGDRIGLLGPNGAGKSTLVRTLAGELAAQGGELKRDPYLKIGYFAQHQLEQLDPAASAILHLKRLDPAASEQALRDFLGGFNFRGDRALEAIAPFSGGEKARLALALVVYRTPNLLLLDEPTNHLDLDMRHALELALQAYAGAVILVSHDRHLLSTACDKLWLVADGRCQDFDGDLDDYARWLVSRHRAPDSSAAEDSGPSARDQRRSAAERRQEAKPLRDRQRKLDQDMQKLSKRLAEIEAALADPALYEDAQRGRLSKLVQEQAALGKQLGEVEEQWLEVSEQLEA</sequence>
<evidence type="ECO:0000256" key="3">
    <source>
        <dbReference type="ARBA" id="ARBA00022840"/>
    </source>
</evidence>
<dbReference type="GO" id="GO:0005524">
    <property type="term" value="F:ATP binding"/>
    <property type="evidence" value="ECO:0007669"/>
    <property type="project" value="UniProtKB-KW"/>
</dbReference>
<dbReference type="InterPro" id="IPR037118">
    <property type="entry name" value="Val-tRNA_synth_C_sf"/>
</dbReference>
<dbReference type="Proteomes" id="UP001254608">
    <property type="component" value="Unassembled WGS sequence"/>
</dbReference>
<keyword evidence="1" id="KW-0677">Repeat</keyword>
<accession>A0ABU2WNS5</accession>
<protein>
    <submittedName>
        <fullName evidence="6">ATP-binding cassette domain-containing protein</fullName>
    </submittedName>
</protein>
<proteinExistence type="predicted"/>
<dbReference type="InterPro" id="IPR032524">
    <property type="entry name" value="ABC_tran_C"/>
</dbReference>
<evidence type="ECO:0000313" key="7">
    <source>
        <dbReference type="Proteomes" id="UP001254608"/>
    </source>
</evidence>
<dbReference type="InterPro" id="IPR027417">
    <property type="entry name" value="P-loop_NTPase"/>
</dbReference>
<feature type="compositionally biased region" description="Basic and acidic residues" evidence="4">
    <location>
        <begin position="539"/>
        <end position="566"/>
    </location>
</feature>
<dbReference type="RefSeq" id="WP_311366654.1">
    <property type="nucleotide sequence ID" value="NZ_JAVRIC010000043.1"/>
</dbReference>